<name>A0A139AC15_GONPJ</name>
<evidence type="ECO:0008006" key="3">
    <source>
        <dbReference type="Google" id="ProtNLM"/>
    </source>
</evidence>
<dbReference type="Proteomes" id="UP000070544">
    <property type="component" value="Unassembled WGS sequence"/>
</dbReference>
<dbReference type="AlphaFoldDB" id="A0A139AC15"/>
<reference evidence="1 2" key="1">
    <citation type="journal article" date="2015" name="Genome Biol. Evol.">
        <title>Phylogenomic analyses indicate that early fungi evolved digesting cell walls of algal ancestors of land plants.</title>
        <authorList>
            <person name="Chang Y."/>
            <person name="Wang S."/>
            <person name="Sekimoto S."/>
            <person name="Aerts A.L."/>
            <person name="Choi C."/>
            <person name="Clum A."/>
            <person name="LaButti K.M."/>
            <person name="Lindquist E.A."/>
            <person name="Yee Ngan C."/>
            <person name="Ohm R.A."/>
            <person name="Salamov A.A."/>
            <person name="Grigoriev I.V."/>
            <person name="Spatafora J.W."/>
            <person name="Berbee M.L."/>
        </authorList>
    </citation>
    <scope>NUCLEOTIDE SEQUENCE [LARGE SCALE GENOMIC DNA]</scope>
    <source>
        <strain evidence="1 2">JEL478</strain>
    </source>
</reference>
<organism evidence="1 2">
    <name type="scientific">Gonapodya prolifera (strain JEL478)</name>
    <name type="common">Monoblepharis prolifera</name>
    <dbReference type="NCBI Taxonomy" id="1344416"/>
    <lineage>
        <taxon>Eukaryota</taxon>
        <taxon>Fungi</taxon>
        <taxon>Fungi incertae sedis</taxon>
        <taxon>Chytridiomycota</taxon>
        <taxon>Chytridiomycota incertae sedis</taxon>
        <taxon>Monoblepharidomycetes</taxon>
        <taxon>Monoblepharidales</taxon>
        <taxon>Gonapodyaceae</taxon>
        <taxon>Gonapodya</taxon>
    </lineage>
</organism>
<protein>
    <recommendedName>
        <fullName evidence="3">AttH domain-containing protein</fullName>
    </recommendedName>
</protein>
<proteinExistence type="predicted"/>
<dbReference type="SUPFAM" id="SSF159245">
    <property type="entry name" value="AttH-like"/>
    <property type="match status" value="1"/>
</dbReference>
<evidence type="ECO:0000313" key="1">
    <source>
        <dbReference type="EMBL" id="KXS13963.1"/>
    </source>
</evidence>
<keyword evidence="2" id="KW-1185">Reference proteome</keyword>
<evidence type="ECO:0000313" key="2">
    <source>
        <dbReference type="Proteomes" id="UP000070544"/>
    </source>
</evidence>
<accession>A0A139AC15</accession>
<dbReference type="OrthoDB" id="5295747at2759"/>
<dbReference type="OMA" id="FASVWHP"/>
<sequence>MVQADGPTSATCTIVAIMPETLPWKRPELPPSTQKNDGTLMNMYDVRKTLAYVTEDTGNANNFTSTPTPGVRGSKHVGTFLAVNDLQTMQARGALTLVPGSARYDLLSIKSAPQSATMPEGGDGWTNALMELNFLDVKLAARIQPTGKNFYYGGGGGRDSALAVVARPGRGDLTTRMVVASPTCLLTGTISVDGATHEFDTANSFALFERKWGNFTCLPVHWALWFFLETGEVIISWALGPSTREGRTETLFASAWHPTERHEMLPVGEVTRGNDPSVSSENGFVYWNHYVLDLPARNARFEAKKWFRDAGLTAMPAGSRYIDISESYCESMALWELKEVKFFGHLEQYSDVRP</sequence>
<dbReference type="EMBL" id="KQ965772">
    <property type="protein sequence ID" value="KXS13963.1"/>
    <property type="molecule type" value="Genomic_DNA"/>
</dbReference>
<gene>
    <name evidence="1" type="ORF">M427DRAFT_70882</name>
</gene>